<sequence length="84" mass="9658">SFIQKHWSPIEQEMAEIWIKDELQKYRVDSPMNLGTTPLTKLSDSACVKLGLIDMDGDLDFQHIRFKPHNPSLHSGRSALYMSI</sequence>
<evidence type="ECO:0000313" key="2">
    <source>
        <dbReference type="Proteomes" id="UP000886523"/>
    </source>
</evidence>
<feature type="non-terminal residue" evidence="1">
    <location>
        <position position="84"/>
    </location>
</feature>
<evidence type="ECO:0000313" key="1">
    <source>
        <dbReference type="EMBL" id="KAF9516896.1"/>
    </source>
</evidence>
<proteinExistence type="predicted"/>
<protein>
    <submittedName>
        <fullName evidence="1">Uncharacterized protein</fullName>
    </submittedName>
</protein>
<keyword evidence="2" id="KW-1185">Reference proteome</keyword>
<feature type="non-terminal residue" evidence="1">
    <location>
        <position position="1"/>
    </location>
</feature>
<dbReference type="AlphaFoldDB" id="A0A9P6B3A8"/>
<reference evidence="1" key="1">
    <citation type="journal article" date="2020" name="Nat. Commun.">
        <title>Large-scale genome sequencing of mycorrhizal fungi provides insights into the early evolution of symbiotic traits.</title>
        <authorList>
            <person name="Miyauchi S."/>
            <person name="Kiss E."/>
            <person name="Kuo A."/>
            <person name="Drula E."/>
            <person name="Kohler A."/>
            <person name="Sanchez-Garcia M."/>
            <person name="Morin E."/>
            <person name="Andreopoulos B."/>
            <person name="Barry K.W."/>
            <person name="Bonito G."/>
            <person name="Buee M."/>
            <person name="Carver A."/>
            <person name="Chen C."/>
            <person name="Cichocki N."/>
            <person name="Clum A."/>
            <person name="Culley D."/>
            <person name="Crous P.W."/>
            <person name="Fauchery L."/>
            <person name="Girlanda M."/>
            <person name="Hayes R.D."/>
            <person name="Keri Z."/>
            <person name="LaButti K."/>
            <person name="Lipzen A."/>
            <person name="Lombard V."/>
            <person name="Magnuson J."/>
            <person name="Maillard F."/>
            <person name="Murat C."/>
            <person name="Nolan M."/>
            <person name="Ohm R.A."/>
            <person name="Pangilinan J."/>
            <person name="Pereira M.F."/>
            <person name="Perotto S."/>
            <person name="Peter M."/>
            <person name="Pfister S."/>
            <person name="Riley R."/>
            <person name="Sitrit Y."/>
            <person name="Stielow J.B."/>
            <person name="Szollosi G."/>
            <person name="Zifcakova L."/>
            <person name="Stursova M."/>
            <person name="Spatafora J.W."/>
            <person name="Tedersoo L."/>
            <person name="Vaario L.M."/>
            <person name="Yamada A."/>
            <person name="Yan M."/>
            <person name="Wang P."/>
            <person name="Xu J."/>
            <person name="Bruns T."/>
            <person name="Baldrian P."/>
            <person name="Vilgalys R."/>
            <person name="Dunand C."/>
            <person name="Henrissat B."/>
            <person name="Grigoriev I.V."/>
            <person name="Hibbett D."/>
            <person name="Nagy L.G."/>
            <person name="Martin F.M."/>
        </authorList>
    </citation>
    <scope>NUCLEOTIDE SEQUENCE</scope>
    <source>
        <strain evidence="1">UP504</strain>
    </source>
</reference>
<accession>A0A9P6B3A8</accession>
<organism evidence="1 2">
    <name type="scientific">Hydnum rufescens UP504</name>
    <dbReference type="NCBI Taxonomy" id="1448309"/>
    <lineage>
        <taxon>Eukaryota</taxon>
        <taxon>Fungi</taxon>
        <taxon>Dikarya</taxon>
        <taxon>Basidiomycota</taxon>
        <taxon>Agaricomycotina</taxon>
        <taxon>Agaricomycetes</taxon>
        <taxon>Cantharellales</taxon>
        <taxon>Hydnaceae</taxon>
        <taxon>Hydnum</taxon>
    </lineage>
</organism>
<dbReference type="EMBL" id="MU128935">
    <property type="protein sequence ID" value="KAF9516896.1"/>
    <property type="molecule type" value="Genomic_DNA"/>
</dbReference>
<name>A0A9P6B3A8_9AGAM</name>
<comment type="caution">
    <text evidence="1">The sequence shown here is derived from an EMBL/GenBank/DDBJ whole genome shotgun (WGS) entry which is preliminary data.</text>
</comment>
<dbReference type="Proteomes" id="UP000886523">
    <property type="component" value="Unassembled WGS sequence"/>
</dbReference>
<gene>
    <name evidence="1" type="ORF">BS47DRAFT_1340187</name>
</gene>